<dbReference type="Proteomes" id="UP000709295">
    <property type="component" value="Unassembled WGS sequence"/>
</dbReference>
<evidence type="ECO:0000313" key="3">
    <source>
        <dbReference type="Proteomes" id="UP000709295"/>
    </source>
</evidence>
<comment type="caution">
    <text evidence="2">The sequence shown here is derived from an EMBL/GenBank/DDBJ whole genome shotgun (WGS) entry which is preliminary data.</text>
</comment>
<dbReference type="EMBL" id="JAENGY010000634">
    <property type="protein sequence ID" value="KAG6959067.1"/>
    <property type="molecule type" value="Genomic_DNA"/>
</dbReference>
<gene>
    <name evidence="2" type="ORF">JG688_00010238</name>
</gene>
<dbReference type="AlphaFoldDB" id="A0A8J5IJA2"/>
<feature type="region of interest" description="Disordered" evidence="1">
    <location>
        <begin position="78"/>
        <end position="196"/>
    </location>
</feature>
<proteinExistence type="predicted"/>
<sequence length="196" mass="21015">MMQSGAELVRHCSFLLCYFYPTNLLDKMVKDIGLDLKEEAEAAGECVGGDREAAVEPNVVSVPVSAATDENSQQLEIMSHHGQGGPDPPPSVSTHRAEPALTASDPATRIDPAKPTGKRRLATSGVEGEVGDGDEQVKFRRTMVPRTTKVPAEPSRTRPMATTAEPAYGIAASTRSQLRRAPYPQTDASDDQAKRS</sequence>
<protein>
    <submittedName>
        <fullName evidence="2">Uncharacterized protein</fullName>
    </submittedName>
</protein>
<organism evidence="2 3">
    <name type="scientific">Phytophthora aleatoria</name>
    <dbReference type="NCBI Taxonomy" id="2496075"/>
    <lineage>
        <taxon>Eukaryota</taxon>
        <taxon>Sar</taxon>
        <taxon>Stramenopiles</taxon>
        <taxon>Oomycota</taxon>
        <taxon>Peronosporomycetes</taxon>
        <taxon>Peronosporales</taxon>
        <taxon>Peronosporaceae</taxon>
        <taxon>Phytophthora</taxon>
    </lineage>
</organism>
<evidence type="ECO:0000256" key="1">
    <source>
        <dbReference type="SAM" id="MobiDB-lite"/>
    </source>
</evidence>
<keyword evidence="3" id="KW-1185">Reference proteome</keyword>
<name>A0A8J5IJA2_9STRA</name>
<reference evidence="2" key="1">
    <citation type="submission" date="2021-01" db="EMBL/GenBank/DDBJ databases">
        <title>Phytophthora aleatoria, a newly-described species from Pinus radiata is distinct from Phytophthora cactorum isolates based on comparative genomics.</title>
        <authorList>
            <person name="Mcdougal R."/>
            <person name="Panda P."/>
            <person name="Williams N."/>
            <person name="Studholme D.J."/>
        </authorList>
    </citation>
    <scope>NUCLEOTIDE SEQUENCE</scope>
    <source>
        <strain evidence="2">NZFS 4037</strain>
    </source>
</reference>
<evidence type="ECO:0000313" key="2">
    <source>
        <dbReference type="EMBL" id="KAG6959067.1"/>
    </source>
</evidence>
<accession>A0A8J5IJA2</accession>